<keyword evidence="3" id="KW-0812">Transmembrane</keyword>
<keyword evidence="1" id="KW-0862">Zinc</keyword>
<gene>
    <name evidence="5" type="ORF">PGLA2088_LOCUS11640</name>
</gene>
<dbReference type="EMBL" id="CAJNNW010013557">
    <property type="protein sequence ID" value="CAE8655532.1"/>
    <property type="molecule type" value="Genomic_DNA"/>
</dbReference>
<protein>
    <recommendedName>
        <fullName evidence="4">C3H1-type domain-containing protein</fullName>
    </recommendedName>
</protein>
<feature type="transmembrane region" description="Helical" evidence="3">
    <location>
        <begin position="187"/>
        <end position="209"/>
    </location>
</feature>
<keyword evidence="1" id="KW-0863">Zinc-finger</keyword>
<dbReference type="AlphaFoldDB" id="A0A813ILE4"/>
<feature type="region of interest" description="Disordered" evidence="2">
    <location>
        <begin position="1"/>
        <end position="33"/>
    </location>
</feature>
<evidence type="ECO:0000259" key="4">
    <source>
        <dbReference type="PROSITE" id="PS50103"/>
    </source>
</evidence>
<comment type="caution">
    <text evidence="5">The sequence shown here is derived from an EMBL/GenBank/DDBJ whole genome shotgun (WGS) entry which is preliminary data.</text>
</comment>
<reference evidence="5" key="1">
    <citation type="submission" date="2021-02" db="EMBL/GenBank/DDBJ databases">
        <authorList>
            <person name="Dougan E. K."/>
            <person name="Rhodes N."/>
            <person name="Thang M."/>
            <person name="Chan C."/>
        </authorList>
    </citation>
    <scope>NUCLEOTIDE SEQUENCE</scope>
</reference>
<evidence type="ECO:0000256" key="2">
    <source>
        <dbReference type="SAM" id="MobiDB-lite"/>
    </source>
</evidence>
<name>A0A813ILE4_POLGL</name>
<keyword evidence="3" id="KW-0472">Membrane</keyword>
<evidence type="ECO:0000256" key="1">
    <source>
        <dbReference type="PROSITE-ProRule" id="PRU00723"/>
    </source>
</evidence>
<accession>A0A813ILE4</accession>
<dbReference type="GO" id="GO:0008270">
    <property type="term" value="F:zinc ion binding"/>
    <property type="evidence" value="ECO:0007669"/>
    <property type="project" value="UniProtKB-KW"/>
</dbReference>
<keyword evidence="3" id="KW-1133">Transmembrane helix</keyword>
<evidence type="ECO:0000313" key="5">
    <source>
        <dbReference type="EMBL" id="CAE8655532.1"/>
    </source>
</evidence>
<feature type="domain" description="C3H1-type" evidence="4">
    <location>
        <begin position="48"/>
        <end position="70"/>
    </location>
</feature>
<dbReference type="InterPro" id="IPR000571">
    <property type="entry name" value="Znf_CCCH"/>
</dbReference>
<dbReference type="PROSITE" id="PS50103">
    <property type="entry name" value="ZF_C3H1"/>
    <property type="match status" value="1"/>
</dbReference>
<feature type="zinc finger region" description="C3H1-type" evidence="1">
    <location>
        <begin position="48"/>
        <end position="70"/>
    </location>
</feature>
<sequence length="210" mass="23346">MGGWQEEVEQRPKRPCRAVSSTSKTSPGRWAGGDWDASRGCHDRWQHECEQFKRGCCVFGNSCWHLHSTESEPRRRESSQVPAAGLRFVVCRRGGRSQPGDNTSGLDTGPMRLRIVGNVECLGFCDGSWDPQAGVDLFWDGQRWASHVVDVDPHSSVNFCVVRVDQSESHPGATECSEVASIMDCHVSLFIFMLSHFLLLGVIFAYVGLC</sequence>
<proteinExistence type="predicted"/>
<keyword evidence="1" id="KW-0479">Metal-binding</keyword>
<evidence type="ECO:0000313" key="6">
    <source>
        <dbReference type="Proteomes" id="UP000626109"/>
    </source>
</evidence>
<evidence type="ECO:0000256" key="3">
    <source>
        <dbReference type="SAM" id="Phobius"/>
    </source>
</evidence>
<dbReference type="Proteomes" id="UP000626109">
    <property type="component" value="Unassembled WGS sequence"/>
</dbReference>
<organism evidence="5 6">
    <name type="scientific">Polarella glacialis</name>
    <name type="common">Dinoflagellate</name>
    <dbReference type="NCBI Taxonomy" id="89957"/>
    <lineage>
        <taxon>Eukaryota</taxon>
        <taxon>Sar</taxon>
        <taxon>Alveolata</taxon>
        <taxon>Dinophyceae</taxon>
        <taxon>Suessiales</taxon>
        <taxon>Suessiaceae</taxon>
        <taxon>Polarella</taxon>
    </lineage>
</organism>